<dbReference type="InterPro" id="IPR027379">
    <property type="entry name" value="CLS_N"/>
</dbReference>
<feature type="domain" description="Cardiolipin synthase N-terminal" evidence="7">
    <location>
        <begin position="28"/>
        <end position="63"/>
    </location>
</feature>
<keyword evidence="4 6" id="KW-1133">Transmembrane helix</keyword>
<accession>A0ABW5U9Y8</accession>
<evidence type="ECO:0000256" key="5">
    <source>
        <dbReference type="ARBA" id="ARBA00023136"/>
    </source>
</evidence>
<evidence type="ECO:0000313" key="8">
    <source>
        <dbReference type="EMBL" id="MFD2742282.1"/>
    </source>
</evidence>
<feature type="transmembrane region" description="Helical" evidence="6">
    <location>
        <begin position="44"/>
        <end position="63"/>
    </location>
</feature>
<evidence type="ECO:0000259" key="7">
    <source>
        <dbReference type="Pfam" id="PF13396"/>
    </source>
</evidence>
<keyword evidence="3 6" id="KW-0812">Transmembrane</keyword>
<sequence>MHNLLFVNIGSFEIVVIIAALIALLYLLVAVFQILNRETGVTKVLWILIVLFFPYLGATIYFLSRYLDSKKRKENARRDREVQ</sequence>
<organism evidence="8 9">
    <name type="scientific">Sphingobacterium populi</name>
    <dbReference type="NCBI Taxonomy" id="1812824"/>
    <lineage>
        <taxon>Bacteria</taxon>
        <taxon>Pseudomonadati</taxon>
        <taxon>Bacteroidota</taxon>
        <taxon>Sphingobacteriia</taxon>
        <taxon>Sphingobacteriales</taxon>
        <taxon>Sphingobacteriaceae</taxon>
        <taxon>Sphingobacterium</taxon>
    </lineage>
</organism>
<reference evidence="9" key="1">
    <citation type="journal article" date="2019" name="Int. J. Syst. Evol. Microbiol.">
        <title>The Global Catalogue of Microorganisms (GCM) 10K type strain sequencing project: providing services to taxonomists for standard genome sequencing and annotation.</title>
        <authorList>
            <consortium name="The Broad Institute Genomics Platform"/>
            <consortium name="The Broad Institute Genome Sequencing Center for Infectious Disease"/>
            <person name="Wu L."/>
            <person name="Ma J."/>
        </authorList>
    </citation>
    <scope>NUCLEOTIDE SEQUENCE [LARGE SCALE GENOMIC DNA]</scope>
    <source>
        <strain evidence="9">KCTC 42247</strain>
    </source>
</reference>
<evidence type="ECO:0000256" key="1">
    <source>
        <dbReference type="ARBA" id="ARBA00004651"/>
    </source>
</evidence>
<dbReference type="Proteomes" id="UP001597418">
    <property type="component" value="Unassembled WGS sequence"/>
</dbReference>
<keyword evidence="5 6" id="KW-0472">Membrane</keyword>
<evidence type="ECO:0000256" key="2">
    <source>
        <dbReference type="ARBA" id="ARBA00022475"/>
    </source>
</evidence>
<dbReference type="Pfam" id="PF13396">
    <property type="entry name" value="PLDc_N"/>
    <property type="match status" value="1"/>
</dbReference>
<dbReference type="EMBL" id="JBHUMB010000005">
    <property type="protein sequence ID" value="MFD2742282.1"/>
    <property type="molecule type" value="Genomic_DNA"/>
</dbReference>
<evidence type="ECO:0000256" key="3">
    <source>
        <dbReference type="ARBA" id="ARBA00022692"/>
    </source>
</evidence>
<evidence type="ECO:0000313" key="9">
    <source>
        <dbReference type="Proteomes" id="UP001597418"/>
    </source>
</evidence>
<protein>
    <submittedName>
        <fullName evidence="8">PLDc N-terminal domain-containing protein</fullName>
    </submittedName>
</protein>
<dbReference type="RefSeq" id="WP_066753871.1">
    <property type="nucleotide sequence ID" value="NZ_JBHUMB010000005.1"/>
</dbReference>
<comment type="subcellular location">
    <subcellularLocation>
        <location evidence="1">Cell membrane</location>
        <topology evidence="1">Multi-pass membrane protein</topology>
    </subcellularLocation>
</comment>
<gene>
    <name evidence="8" type="ORF">ACFSQ6_02635</name>
</gene>
<feature type="transmembrane region" description="Helical" evidence="6">
    <location>
        <begin position="12"/>
        <end position="32"/>
    </location>
</feature>
<keyword evidence="9" id="KW-1185">Reference proteome</keyword>
<evidence type="ECO:0000256" key="6">
    <source>
        <dbReference type="SAM" id="Phobius"/>
    </source>
</evidence>
<name>A0ABW5U9Y8_9SPHI</name>
<keyword evidence="2" id="KW-1003">Cell membrane</keyword>
<proteinExistence type="predicted"/>
<evidence type="ECO:0000256" key="4">
    <source>
        <dbReference type="ARBA" id="ARBA00022989"/>
    </source>
</evidence>
<comment type="caution">
    <text evidence="8">The sequence shown here is derived from an EMBL/GenBank/DDBJ whole genome shotgun (WGS) entry which is preliminary data.</text>
</comment>